<dbReference type="PRINTS" id="PR00598">
    <property type="entry name" value="HTHMARR"/>
</dbReference>
<dbReference type="PANTHER" id="PTHR33164">
    <property type="entry name" value="TRANSCRIPTIONAL REGULATOR, MARR FAMILY"/>
    <property type="match status" value="1"/>
</dbReference>
<comment type="caution">
    <text evidence="6">The sequence shown here is derived from an EMBL/GenBank/DDBJ whole genome shotgun (WGS) entry which is preliminary data.</text>
</comment>
<proteinExistence type="predicted"/>
<evidence type="ECO:0000313" key="6">
    <source>
        <dbReference type="EMBL" id="GAA3016053.1"/>
    </source>
</evidence>
<evidence type="ECO:0000256" key="4">
    <source>
        <dbReference type="SAM" id="MobiDB-lite"/>
    </source>
</evidence>
<dbReference type="PANTHER" id="PTHR33164:SF104">
    <property type="entry name" value="TRANSCRIPTIONAL REGULATORY PROTEIN"/>
    <property type="match status" value="1"/>
</dbReference>
<organism evidence="6 7">
    <name type="scientific">Streptosporangium longisporum</name>
    <dbReference type="NCBI Taxonomy" id="46187"/>
    <lineage>
        <taxon>Bacteria</taxon>
        <taxon>Bacillati</taxon>
        <taxon>Actinomycetota</taxon>
        <taxon>Actinomycetes</taxon>
        <taxon>Streptosporangiales</taxon>
        <taxon>Streptosporangiaceae</taxon>
        <taxon>Streptosporangium</taxon>
    </lineage>
</organism>
<protein>
    <submittedName>
        <fullName evidence="6">MarR family transcriptional regulator</fullName>
    </submittedName>
</protein>
<dbReference type="Pfam" id="PF12802">
    <property type="entry name" value="MarR_2"/>
    <property type="match status" value="1"/>
</dbReference>
<keyword evidence="3" id="KW-0804">Transcription</keyword>
<dbReference type="InterPro" id="IPR036390">
    <property type="entry name" value="WH_DNA-bd_sf"/>
</dbReference>
<reference evidence="7" key="1">
    <citation type="journal article" date="2019" name="Int. J. Syst. Evol. Microbiol.">
        <title>The Global Catalogue of Microorganisms (GCM) 10K type strain sequencing project: providing services to taxonomists for standard genome sequencing and annotation.</title>
        <authorList>
            <consortium name="The Broad Institute Genomics Platform"/>
            <consortium name="The Broad Institute Genome Sequencing Center for Infectious Disease"/>
            <person name="Wu L."/>
            <person name="Ma J."/>
        </authorList>
    </citation>
    <scope>NUCLEOTIDE SEQUENCE [LARGE SCALE GENOMIC DNA]</scope>
    <source>
        <strain evidence="7">JCM 3106</strain>
    </source>
</reference>
<keyword evidence="1" id="KW-0805">Transcription regulation</keyword>
<name>A0ABP6KL37_9ACTN</name>
<evidence type="ECO:0000256" key="3">
    <source>
        <dbReference type="ARBA" id="ARBA00023163"/>
    </source>
</evidence>
<dbReference type="InterPro" id="IPR039422">
    <property type="entry name" value="MarR/SlyA-like"/>
</dbReference>
<dbReference type="InterPro" id="IPR036388">
    <property type="entry name" value="WH-like_DNA-bd_sf"/>
</dbReference>
<evidence type="ECO:0000256" key="1">
    <source>
        <dbReference type="ARBA" id="ARBA00023015"/>
    </source>
</evidence>
<evidence type="ECO:0000259" key="5">
    <source>
        <dbReference type="PROSITE" id="PS50995"/>
    </source>
</evidence>
<dbReference type="PROSITE" id="PS01117">
    <property type="entry name" value="HTH_MARR_1"/>
    <property type="match status" value="1"/>
</dbReference>
<dbReference type="SMART" id="SM00347">
    <property type="entry name" value="HTH_MARR"/>
    <property type="match status" value="1"/>
</dbReference>
<gene>
    <name evidence="6" type="ORF">GCM10017559_44570</name>
</gene>
<sequence length="199" mass="22247">MGMSEPDSVDRHIAHWSRELSDLDPQLEGMVTRMQMLVRLLKRHKEEWLAAGGLKPWEFQILHHLVATGPPYRAAPSTLAEWLDTHPATLTNRLDRLEKAGYVDRVHDPADRRRLLVGLTPAGRAAWQERMDEGDRSERALFAPLDANERELLDGLLRRLVRAAEQEGPPLMPDWPAGPKAPVPPGPSSGPASDATTTR</sequence>
<dbReference type="InterPro" id="IPR000835">
    <property type="entry name" value="HTH_MarR-typ"/>
</dbReference>
<dbReference type="PROSITE" id="PS50995">
    <property type="entry name" value="HTH_MARR_2"/>
    <property type="match status" value="1"/>
</dbReference>
<dbReference type="Gene3D" id="1.10.10.10">
    <property type="entry name" value="Winged helix-like DNA-binding domain superfamily/Winged helix DNA-binding domain"/>
    <property type="match status" value="1"/>
</dbReference>
<keyword evidence="7" id="KW-1185">Reference proteome</keyword>
<accession>A0ABP6KL37</accession>
<dbReference type="Proteomes" id="UP001499930">
    <property type="component" value="Unassembled WGS sequence"/>
</dbReference>
<feature type="region of interest" description="Disordered" evidence="4">
    <location>
        <begin position="164"/>
        <end position="199"/>
    </location>
</feature>
<feature type="compositionally biased region" description="Pro residues" evidence="4">
    <location>
        <begin position="179"/>
        <end position="188"/>
    </location>
</feature>
<dbReference type="InterPro" id="IPR023187">
    <property type="entry name" value="Tscrpt_reg_MarR-type_CS"/>
</dbReference>
<evidence type="ECO:0000256" key="2">
    <source>
        <dbReference type="ARBA" id="ARBA00023125"/>
    </source>
</evidence>
<dbReference type="SUPFAM" id="SSF46785">
    <property type="entry name" value="Winged helix' DNA-binding domain"/>
    <property type="match status" value="1"/>
</dbReference>
<feature type="domain" description="HTH marR-type" evidence="5">
    <location>
        <begin position="24"/>
        <end position="162"/>
    </location>
</feature>
<evidence type="ECO:0000313" key="7">
    <source>
        <dbReference type="Proteomes" id="UP001499930"/>
    </source>
</evidence>
<keyword evidence="2" id="KW-0238">DNA-binding</keyword>
<dbReference type="EMBL" id="BAAAWD010000012">
    <property type="protein sequence ID" value="GAA3016053.1"/>
    <property type="molecule type" value="Genomic_DNA"/>
</dbReference>